<evidence type="ECO:0008006" key="3">
    <source>
        <dbReference type="Google" id="ProtNLM"/>
    </source>
</evidence>
<dbReference type="Proteomes" id="UP000035017">
    <property type="component" value="Unassembled WGS sequence"/>
</dbReference>
<comment type="caution">
    <text evidence="1">The sequence shown here is derived from an EMBL/GenBank/DDBJ whole genome shotgun (WGS) entry which is preliminary data.</text>
</comment>
<dbReference type="OrthoDB" id="8289987at2"/>
<dbReference type="Pfam" id="PF06169">
    <property type="entry name" value="DUF982"/>
    <property type="match status" value="1"/>
</dbReference>
<proteinExistence type="predicted"/>
<dbReference type="AlphaFoldDB" id="A0A0D0KR07"/>
<accession>A0A0D0KR07</accession>
<reference evidence="1 2" key="1">
    <citation type="submission" date="2014-12" db="EMBL/GenBank/DDBJ databases">
        <title>16Stimator: statistical estimation of ribosomal gene copy numbers from draft genome assemblies.</title>
        <authorList>
            <person name="Perisin M.A."/>
            <person name="Vetter M."/>
            <person name="Gilbert J.A."/>
            <person name="Bergelson J."/>
        </authorList>
    </citation>
    <scope>NUCLEOTIDE SEQUENCE [LARGE SCALE GENOMIC DNA]</scope>
    <source>
        <strain evidence="1 2">MEJ076</strain>
    </source>
</reference>
<evidence type="ECO:0000313" key="1">
    <source>
        <dbReference type="EMBL" id="KIQ02179.1"/>
    </source>
</evidence>
<dbReference type="EMBL" id="JXQV01000011">
    <property type="protein sequence ID" value="KIQ02179.1"/>
    <property type="molecule type" value="Genomic_DNA"/>
</dbReference>
<evidence type="ECO:0000313" key="2">
    <source>
        <dbReference type="Proteomes" id="UP000035017"/>
    </source>
</evidence>
<dbReference type="Gene3D" id="6.10.250.730">
    <property type="match status" value="1"/>
</dbReference>
<protein>
    <recommendedName>
        <fullName evidence="3">DUF982 domain-containing protein</fullName>
    </recommendedName>
</protein>
<sequence>MTKIVWTKPVEISVDKANKDVVAGPRDALTLLTENWPHARGLMFVRARSACRAALDGRKTLEEARRCFEEAVSEASLRPSH</sequence>
<dbReference type="InterPro" id="IPR010385">
    <property type="entry name" value="DUF982"/>
</dbReference>
<gene>
    <name evidence="1" type="ORF">RU07_12030</name>
</gene>
<name>A0A0D0KR07_AGRTU</name>
<organism evidence="1 2">
    <name type="scientific">Agrobacterium tumefaciens</name>
    <dbReference type="NCBI Taxonomy" id="358"/>
    <lineage>
        <taxon>Bacteria</taxon>
        <taxon>Pseudomonadati</taxon>
        <taxon>Pseudomonadota</taxon>
        <taxon>Alphaproteobacteria</taxon>
        <taxon>Hyphomicrobiales</taxon>
        <taxon>Rhizobiaceae</taxon>
        <taxon>Rhizobium/Agrobacterium group</taxon>
        <taxon>Agrobacterium</taxon>
        <taxon>Agrobacterium tumefaciens complex</taxon>
    </lineage>
</organism>